<dbReference type="PROSITE" id="PS51257">
    <property type="entry name" value="PROKAR_LIPOPROTEIN"/>
    <property type="match status" value="1"/>
</dbReference>
<dbReference type="AlphaFoldDB" id="A0A1L7ALN0"/>
<evidence type="ECO:0000313" key="17">
    <source>
        <dbReference type="Proteomes" id="UP000185494"/>
    </source>
</evidence>
<dbReference type="Gene3D" id="2.40.170.20">
    <property type="entry name" value="TonB-dependent receptor, beta-barrel domain"/>
    <property type="match status" value="1"/>
</dbReference>
<dbReference type="RefSeq" id="WP_075800382.1">
    <property type="nucleotide sequence ID" value="NZ_CP015584.1"/>
</dbReference>
<dbReference type="NCBIfam" id="TIGR01785">
    <property type="entry name" value="TonB-hemin"/>
    <property type="match status" value="1"/>
</dbReference>
<dbReference type="PANTHER" id="PTHR30069">
    <property type="entry name" value="TONB-DEPENDENT OUTER MEMBRANE RECEPTOR"/>
    <property type="match status" value="1"/>
</dbReference>
<dbReference type="GO" id="GO:0044718">
    <property type="term" value="P:siderophore transmembrane transport"/>
    <property type="evidence" value="ECO:0007669"/>
    <property type="project" value="TreeGrafter"/>
</dbReference>
<evidence type="ECO:0000256" key="12">
    <source>
        <dbReference type="RuleBase" id="RU003357"/>
    </source>
</evidence>
<evidence type="ECO:0000256" key="2">
    <source>
        <dbReference type="ARBA" id="ARBA00009810"/>
    </source>
</evidence>
<dbReference type="Proteomes" id="UP000185494">
    <property type="component" value="Chromosome 2"/>
</dbReference>
<dbReference type="eggNOG" id="COG4774">
    <property type="taxonomic scope" value="Bacteria"/>
</dbReference>
<sequence>MPRFLHHLMASTAMAGLLSVSCTALAQDSSAVRLPQVDVWAQNNQAQENTTTIDGERLRQEGANRLDDVLRTVPGVFTRENVQQPGVAVNIRGFEGSGRVNTMIDGVRQNFRFTSHDAAGFTYVDPNLLAGIDVSRGAVTGVGGGALAGSVNLRTLDVDDVLMPGRKVGALSRLGWGSNGVDFQEMVAGAARIDGVGLVGAISHRSSRNYQDGSGNSVPGTGQDLLSGLLKTRIDMGGGHSLGLGAVFYDNDFYANSYDQTVNNKTFTANYRYNPGNQWVDLRVNGYYNDLTMKYTGGTGAYVGRLIEDEGAGFDVSNTSRFSLGPVSARSVSGVEYFHDSVSGRDGGVNPGSGNASMLGVFNNTTFGYGIFELTPGLRYNHYALDGSGYLSSRYGAYDVDISKDSLDPRITLAANVTSWLQPYVTWSRSMRAPTLQETMLGGNHPGSVSNSYVPNPDLKPETQQGWEFGANIRAQSIIRGNDSFTAKASYFMMDVEDYIAARYVSASRAFQFQNVDGTTKVKGVELEANYDARLVFASLSYTHSDSDLPSQMPGLGASQYMPDDVVSVSAGARFLDEKLVVGARYDYVSGGLVSGYNASFTGPAVAQSGEPYHLVGLFATAKITENVEINGRISNLLDEKYTPFLSTSGNGQGRTFYVGTQLRF</sequence>
<protein>
    <recommendedName>
        <fullName evidence="18">Heme/hemopexin utilization protein C</fullName>
    </recommendedName>
</protein>
<proteinExistence type="inferred from homology"/>
<dbReference type="SUPFAM" id="SSF56935">
    <property type="entry name" value="Porins"/>
    <property type="match status" value="1"/>
</dbReference>
<evidence type="ECO:0008006" key="18">
    <source>
        <dbReference type="Google" id="ProtNLM"/>
    </source>
</evidence>
<evidence type="ECO:0000259" key="15">
    <source>
        <dbReference type="Pfam" id="PF07715"/>
    </source>
</evidence>
<dbReference type="STRING" id="257708.RGI145_20310"/>
<keyword evidence="3 10" id="KW-0813">Transport</keyword>
<keyword evidence="4 10" id="KW-1134">Transmembrane beta strand</keyword>
<gene>
    <name evidence="16" type="ORF">RGI145_20310</name>
</gene>
<dbReference type="Pfam" id="PF07715">
    <property type="entry name" value="Plug"/>
    <property type="match status" value="1"/>
</dbReference>
<comment type="subcellular location">
    <subcellularLocation>
        <location evidence="1 10">Cell outer membrane</location>
        <topology evidence="1 10">Multi-pass membrane protein</topology>
    </subcellularLocation>
</comment>
<evidence type="ECO:0000256" key="4">
    <source>
        <dbReference type="ARBA" id="ARBA00022452"/>
    </source>
</evidence>
<keyword evidence="5 10" id="KW-0812">Transmembrane</keyword>
<feature type="domain" description="TonB-dependent receptor-like beta-barrel" evidence="14">
    <location>
        <begin position="227"/>
        <end position="637"/>
    </location>
</feature>
<dbReference type="InterPro" id="IPR011276">
    <property type="entry name" value="TonB_haem/Hb_rcpt"/>
</dbReference>
<dbReference type="InterPro" id="IPR039426">
    <property type="entry name" value="TonB-dep_rcpt-like"/>
</dbReference>
<evidence type="ECO:0000256" key="3">
    <source>
        <dbReference type="ARBA" id="ARBA00022448"/>
    </source>
</evidence>
<dbReference type="KEGG" id="rgi:RGI145_20310"/>
<evidence type="ECO:0000256" key="5">
    <source>
        <dbReference type="ARBA" id="ARBA00022692"/>
    </source>
</evidence>
<dbReference type="PROSITE" id="PS52016">
    <property type="entry name" value="TONB_DEPENDENT_REC_3"/>
    <property type="match status" value="1"/>
</dbReference>
<keyword evidence="8 10" id="KW-0472">Membrane</keyword>
<feature type="chain" id="PRO_5012318139" description="Heme/hemopexin utilization protein C" evidence="13">
    <location>
        <begin position="27"/>
        <end position="665"/>
    </location>
</feature>
<dbReference type="PANTHER" id="PTHR30069:SF41">
    <property type="entry name" value="HEME_HEMOPEXIN UTILIZATION PROTEIN C"/>
    <property type="match status" value="1"/>
</dbReference>
<name>A0A1L7ALN0_9PROT</name>
<organism evidence="16 17">
    <name type="scientific">Roseomonas gilardii</name>
    <dbReference type="NCBI Taxonomy" id="257708"/>
    <lineage>
        <taxon>Bacteria</taxon>
        <taxon>Pseudomonadati</taxon>
        <taxon>Pseudomonadota</taxon>
        <taxon>Alphaproteobacteria</taxon>
        <taxon>Acetobacterales</taxon>
        <taxon>Roseomonadaceae</taxon>
        <taxon>Roseomonas</taxon>
    </lineage>
</organism>
<evidence type="ECO:0000256" key="10">
    <source>
        <dbReference type="PROSITE-ProRule" id="PRU01360"/>
    </source>
</evidence>
<dbReference type="GO" id="GO:0009279">
    <property type="term" value="C:cell outer membrane"/>
    <property type="evidence" value="ECO:0007669"/>
    <property type="project" value="UniProtKB-SubCell"/>
</dbReference>
<dbReference type="GO" id="GO:0015344">
    <property type="term" value="F:siderophore uptake transmembrane transporter activity"/>
    <property type="evidence" value="ECO:0007669"/>
    <property type="project" value="TreeGrafter"/>
</dbReference>
<dbReference type="PROSITE" id="PS01156">
    <property type="entry name" value="TONB_DEPENDENT_REC_2"/>
    <property type="match status" value="1"/>
</dbReference>
<feature type="short sequence motif" description="TonB C-terminal box" evidence="11">
    <location>
        <begin position="648"/>
        <end position="665"/>
    </location>
</feature>
<dbReference type="InterPro" id="IPR037066">
    <property type="entry name" value="Plug_dom_sf"/>
</dbReference>
<feature type="signal peptide" evidence="13">
    <location>
        <begin position="1"/>
        <end position="26"/>
    </location>
</feature>
<reference evidence="16 17" key="1">
    <citation type="submission" date="2016-05" db="EMBL/GenBank/DDBJ databases">
        <title>Complete Genome and Methylome Analysis of Psychrotrophic Bacterial Isolates from Antarctic Lake Untersee.</title>
        <authorList>
            <person name="Fomenkov A."/>
            <person name="Akimov V.N."/>
            <person name="Vasilyeva L.V."/>
            <person name="Andersen D."/>
            <person name="Vincze T."/>
            <person name="Roberts R.J."/>
        </authorList>
    </citation>
    <scope>NUCLEOTIDE SEQUENCE [LARGE SCALE GENOMIC DNA]</scope>
    <source>
        <strain evidence="16 17">U14-5</strain>
    </source>
</reference>
<dbReference type="InterPro" id="IPR012910">
    <property type="entry name" value="Plug_dom"/>
</dbReference>
<keyword evidence="6 13" id="KW-0732">Signal</keyword>
<evidence type="ECO:0000256" key="11">
    <source>
        <dbReference type="PROSITE-ProRule" id="PRU10144"/>
    </source>
</evidence>
<keyword evidence="9 10" id="KW-0998">Cell outer membrane</keyword>
<evidence type="ECO:0000256" key="6">
    <source>
        <dbReference type="ARBA" id="ARBA00022729"/>
    </source>
</evidence>
<accession>A0A1L7ALN0</accession>
<evidence type="ECO:0000256" key="7">
    <source>
        <dbReference type="ARBA" id="ARBA00023077"/>
    </source>
</evidence>
<dbReference type="Pfam" id="PF00593">
    <property type="entry name" value="TonB_dep_Rec_b-barrel"/>
    <property type="match status" value="1"/>
</dbReference>
<feature type="domain" description="TonB-dependent receptor plug" evidence="15">
    <location>
        <begin position="45"/>
        <end position="149"/>
    </location>
</feature>
<comment type="similarity">
    <text evidence="2 10 12">Belongs to the TonB-dependent receptor family.</text>
</comment>
<dbReference type="EMBL" id="CP015584">
    <property type="protein sequence ID" value="APT59673.1"/>
    <property type="molecule type" value="Genomic_DNA"/>
</dbReference>
<dbReference type="GO" id="GO:0015232">
    <property type="term" value="F:heme transmembrane transporter activity"/>
    <property type="evidence" value="ECO:0007669"/>
    <property type="project" value="InterPro"/>
</dbReference>
<evidence type="ECO:0000256" key="1">
    <source>
        <dbReference type="ARBA" id="ARBA00004571"/>
    </source>
</evidence>
<evidence type="ECO:0000256" key="8">
    <source>
        <dbReference type="ARBA" id="ARBA00023136"/>
    </source>
</evidence>
<dbReference type="InterPro" id="IPR010917">
    <property type="entry name" value="TonB_rcpt_CS"/>
</dbReference>
<evidence type="ECO:0000313" key="16">
    <source>
        <dbReference type="EMBL" id="APT59673.1"/>
    </source>
</evidence>
<evidence type="ECO:0000259" key="14">
    <source>
        <dbReference type="Pfam" id="PF00593"/>
    </source>
</evidence>
<dbReference type="InterPro" id="IPR036942">
    <property type="entry name" value="Beta-barrel_TonB_sf"/>
</dbReference>
<dbReference type="CDD" id="cd01347">
    <property type="entry name" value="ligand_gated_channel"/>
    <property type="match status" value="1"/>
</dbReference>
<keyword evidence="7 12" id="KW-0798">TonB box</keyword>
<evidence type="ECO:0000256" key="13">
    <source>
        <dbReference type="SAM" id="SignalP"/>
    </source>
</evidence>
<dbReference type="InterPro" id="IPR000531">
    <property type="entry name" value="Beta-barrel_TonB"/>
</dbReference>
<dbReference type="Gene3D" id="2.170.130.10">
    <property type="entry name" value="TonB-dependent receptor, plug domain"/>
    <property type="match status" value="1"/>
</dbReference>
<evidence type="ECO:0000256" key="9">
    <source>
        <dbReference type="ARBA" id="ARBA00023237"/>
    </source>
</evidence>